<feature type="compositionally biased region" description="Pro residues" evidence="18">
    <location>
        <begin position="118"/>
        <end position="170"/>
    </location>
</feature>
<keyword evidence="11" id="KW-0325">Glycoprotein</keyword>
<dbReference type="Gene3D" id="1.10.420.10">
    <property type="entry name" value="Peroxidase, domain 2"/>
    <property type="match status" value="1"/>
</dbReference>
<comment type="similarity">
    <text evidence="2">Belongs to the peroxidase family. Ascorbate peroxidase subfamily.</text>
</comment>
<feature type="disulfide bond" evidence="17">
    <location>
        <begin position="214"/>
        <end position="219"/>
    </location>
</feature>
<evidence type="ECO:0000256" key="13">
    <source>
        <dbReference type="PIRSR" id="PIRSR600823-1"/>
    </source>
</evidence>
<proteinExistence type="inferred from homology"/>
<dbReference type="GO" id="GO:0140825">
    <property type="term" value="F:lactoperoxidase activity"/>
    <property type="evidence" value="ECO:0007669"/>
    <property type="project" value="UniProtKB-EC"/>
</dbReference>
<dbReference type="Gene3D" id="1.10.520.10">
    <property type="match status" value="1"/>
</dbReference>
<dbReference type="InterPro" id="IPR002016">
    <property type="entry name" value="Haem_peroxidase"/>
</dbReference>
<organism evidence="20 21">
    <name type="scientific">Marchantia polymorpha subsp. ruderalis</name>
    <dbReference type="NCBI Taxonomy" id="1480154"/>
    <lineage>
        <taxon>Eukaryota</taxon>
        <taxon>Viridiplantae</taxon>
        <taxon>Streptophyta</taxon>
        <taxon>Embryophyta</taxon>
        <taxon>Marchantiophyta</taxon>
        <taxon>Marchantiopsida</taxon>
        <taxon>Marchantiidae</taxon>
        <taxon>Marchantiales</taxon>
        <taxon>Marchantiaceae</taxon>
        <taxon>Marchantia</taxon>
    </lineage>
</organism>
<feature type="binding site" evidence="14">
    <location>
        <position position="309"/>
    </location>
    <ligand>
        <name>substrate</name>
    </ligand>
</feature>
<evidence type="ECO:0000256" key="2">
    <source>
        <dbReference type="ARBA" id="ARBA00006873"/>
    </source>
</evidence>
<feature type="binding site" evidence="15">
    <location>
        <position position="400"/>
    </location>
    <ligand>
        <name>Ca(2+)</name>
        <dbReference type="ChEBI" id="CHEBI:29108"/>
        <label>2</label>
    </ligand>
</feature>
<accession>A0A176WQQ5</accession>
<feature type="disulfide bond" evidence="17">
    <location>
        <begin position="181"/>
        <end position="261"/>
    </location>
</feature>
<feature type="site" description="Transition state stabilizer" evidence="16">
    <location>
        <position position="208"/>
    </location>
</feature>
<dbReference type="PRINTS" id="PR00458">
    <property type="entry name" value="PEROXIDASE"/>
</dbReference>
<feature type="binding site" evidence="15">
    <location>
        <position position="340"/>
    </location>
    <ligand>
        <name>Ca(2+)</name>
        <dbReference type="ChEBI" id="CHEBI:29108"/>
        <label>2</label>
    </ligand>
</feature>
<dbReference type="GO" id="GO:0006979">
    <property type="term" value="P:response to oxidative stress"/>
    <property type="evidence" value="ECO:0007669"/>
    <property type="project" value="InterPro"/>
</dbReference>
<keyword evidence="6 15" id="KW-0479">Metal-binding</keyword>
<keyword evidence="4" id="KW-0575">Peroxidase</keyword>
<evidence type="ECO:0000313" key="20">
    <source>
        <dbReference type="EMBL" id="OAE35439.1"/>
    </source>
</evidence>
<evidence type="ECO:0000256" key="8">
    <source>
        <dbReference type="ARBA" id="ARBA00023002"/>
    </source>
</evidence>
<evidence type="ECO:0000256" key="12">
    <source>
        <dbReference type="ARBA" id="ARBA00023324"/>
    </source>
</evidence>
<feature type="binding site" evidence="15">
    <location>
        <position position="234"/>
    </location>
    <ligand>
        <name>Ca(2+)</name>
        <dbReference type="ChEBI" id="CHEBI:29108"/>
        <label>1</label>
    </ligand>
</feature>
<keyword evidence="12" id="KW-0376">Hydrogen peroxide</keyword>
<feature type="binding site" evidence="15">
    <location>
        <position position="222"/>
    </location>
    <ligand>
        <name>Ca(2+)</name>
        <dbReference type="ChEBI" id="CHEBI:29108"/>
        <label>1</label>
    </ligand>
</feature>
<gene>
    <name evidence="20" type="ORF">AXG93_2587s1540</name>
</gene>
<dbReference type="GO" id="GO:0042744">
    <property type="term" value="P:hydrogen peroxide catabolic process"/>
    <property type="evidence" value="ECO:0007669"/>
    <property type="project" value="UniProtKB-KW"/>
</dbReference>
<sequence>MVVPSPKSKAGIQEFGFFALSVAHDQLELKQLAKAQPAFGYDDSNVGTQAKIIGQSPPLTDPKQLTTVCIAFLLVSAVLTKADGRGDRNRDSNDSRDRGRNGRGGWGGRSPWRGGRTPPSPPPPIRAPASPTPPIRAPASPPPPIRAPASPPPAATPPPASPPPPPPPAVNDPVSFYSSACPAARNLVASTVQSAVQNDRGLPAALLRMQFHDCFVRGCDASILLDSTQSSLAEKDGVGNAFSVRGYEVIDAVKSAVENVCPGVVSCADIVALATRDAIVSIGGPSWKVVSGRRDGLVSLATETPSNLPPPNADYAFLVNRFTRKGLTEKEMVVLSGAHTIGVTHCGMIAGRLYNNTGPNGVDPTLDPTYGAALQQQCPFGQNVMTEVELDPTNGGNAFDSVYYTNIQDKKVLFSSDATLITTAAGRSLVQAEATGSTVPFFADFAAAMENMINIQVLRAPAGEIRQNCRFRN</sequence>
<dbReference type="PANTHER" id="PTHR31235">
    <property type="entry name" value="PEROXIDASE 25-RELATED"/>
    <property type="match status" value="1"/>
</dbReference>
<reference evidence="20" key="1">
    <citation type="submission" date="2016-03" db="EMBL/GenBank/DDBJ databases">
        <title>Mechanisms controlling the formation of the plant cell surface in tip-growing cells are functionally conserved among land plants.</title>
        <authorList>
            <person name="Honkanen S."/>
            <person name="Jones V.A."/>
            <person name="Morieri G."/>
            <person name="Champion C."/>
            <person name="Hetherington A.J."/>
            <person name="Kelly S."/>
            <person name="Saint-Marcoux D."/>
            <person name="Proust H."/>
            <person name="Prescott H."/>
            <person name="Dolan L."/>
        </authorList>
    </citation>
    <scope>NUCLEOTIDE SEQUENCE [LARGE SCALE GENOMIC DNA]</scope>
    <source>
        <tissue evidence="20">Whole gametophyte</tissue>
    </source>
</reference>
<dbReference type="AlphaFoldDB" id="A0A176WQQ5"/>
<dbReference type="EC" id="1.11.1.7" evidence="3"/>
<feature type="disulfide bond" evidence="17">
    <location>
        <begin position="267"/>
        <end position="469"/>
    </location>
</feature>
<evidence type="ECO:0000256" key="14">
    <source>
        <dbReference type="PIRSR" id="PIRSR600823-2"/>
    </source>
</evidence>
<evidence type="ECO:0000256" key="5">
    <source>
        <dbReference type="ARBA" id="ARBA00022617"/>
    </source>
</evidence>
<evidence type="ECO:0000259" key="19">
    <source>
        <dbReference type="PROSITE" id="PS50873"/>
    </source>
</evidence>
<keyword evidence="8" id="KW-0560">Oxidoreductase</keyword>
<keyword evidence="9 15" id="KW-0408">Iron</keyword>
<dbReference type="EMBL" id="LVLJ01000172">
    <property type="protein sequence ID" value="OAE35439.1"/>
    <property type="molecule type" value="Genomic_DNA"/>
</dbReference>
<dbReference type="FunFam" id="1.10.520.10:FF:000001">
    <property type="entry name" value="Peroxidase"/>
    <property type="match status" value="1"/>
</dbReference>
<evidence type="ECO:0000256" key="11">
    <source>
        <dbReference type="ARBA" id="ARBA00023180"/>
    </source>
</evidence>
<dbReference type="InterPro" id="IPR019793">
    <property type="entry name" value="Peroxidases_heam-ligand_BS"/>
</dbReference>
<dbReference type="GO" id="GO:0046872">
    <property type="term" value="F:metal ion binding"/>
    <property type="evidence" value="ECO:0007669"/>
    <property type="project" value="UniProtKB-KW"/>
</dbReference>
<comment type="cofactor">
    <cofactor evidence="15">
        <name>Ca(2+)</name>
        <dbReference type="ChEBI" id="CHEBI:29108"/>
    </cofactor>
    <text evidence="15">Binds 2 calcium ions per subunit.</text>
</comment>
<evidence type="ECO:0000256" key="16">
    <source>
        <dbReference type="PIRSR" id="PIRSR600823-4"/>
    </source>
</evidence>
<evidence type="ECO:0000256" key="1">
    <source>
        <dbReference type="ARBA" id="ARBA00000189"/>
    </source>
</evidence>
<feature type="binding site" evidence="15">
    <location>
        <position position="391"/>
    </location>
    <ligand>
        <name>Ca(2+)</name>
        <dbReference type="ChEBI" id="CHEBI:29108"/>
        <label>2</label>
    </ligand>
</feature>
<feature type="compositionally biased region" description="Basic and acidic residues" evidence="18">
    <location>
        <begin position="83"/>
        <end position="100"/>
    </location>
</feature>
<dbReference type="PRINTS" id="PR00461">
    <property type="entry name" value="PLPEROXIDASE"/>
</dbReference>
<feature type="domain" description="Plant heme peroxidase family profile" evidence="19">
    <location>
        <begin position="175"/>
        <end position="473"/>
    </location>
</feature>
<evidence type="ECO:0000256" key="4">
    <source>
        <dbReference type="ARBA" id="ARBA00022559"/>
    </source>
</evidence>
<keyword evidence="5" id="KW-0349">Heme</keyword>
<name>A0A176WQQ5_MARPO</name>
<evidence type="ECO:0000256" key="15">
    <source>
        <dbReference type="PIRSR" id="PIRSR600823-3"/>
    </source>
</evidence>
<evidence type="ECO:0000256" key="10">
    <source>
        <dbReference type="ARBA" id="ARBA00023157"/>
    </source>
</evidence>
<evidence type="ECO:0000256" key="9">
    <source>
        <dbReference type="ARBA" id="ARBA00023004"/>
    </source>
</evidence>
<comment type="cofactor">
    <cofactor evidence="15">
        <name>heme b</name>
        <dbReference type="ChEBI" id="CHEBI:60344"/>
    </cofactor>
    <text evidence="15">Binds 1 heme b (iron(II)-protoporphyrin IX) group per subunit.</text>
</comment>
<dbReference type="Proteomes" id="UP000077202">
    <property type="component" value="Unassembled WGS sequence"/>
</dbReference>
<evidence type="ECO:0000256" key="7">
    <source>
        <dbReference type="ARBA" id="ARBA00022837"/>
    </source>
</evidence>
<evidence type="ECO:0000313" key="21">
    <source>
        <dbReference type="Proteomes" id="UP000077202"/>
    </source>
</evidence>
<comment type="caution">
    <text evidence="20">The sequence shown here is derived from an EMBL/GenBank/DDBJ whole genome shotgun (WGS) entry which is preliminary data.</text>
</comment>
<dbReference type="PROSITE" id="PS00435">
    <property type="entry name" value="PEROXIDASE_1"/>
    <property type="match status" value="1"/>
</dbReference>
<dbReference type="InterPro" id="IPR000823">
    <property type="entry name" value="Peroxidase_pln"/>
</dbReference>
<dbReference type="SUPFAM" id="SSF48113">
    <property type="entry name" value="Heme-dependent peroxidases"/>
    <property type="match status" value="1"/>
</dbReference>
<dbReference type="CDD" id="cd00693">
    <property type="entry name" value="secretory_peroxidase"/>
    <property type="match status" value="1"/>
</dbReference>
<dbReference type="Pfam" id="PF00141">
    <property type="entry name" value="peroxidase"/>
    <property type="match status" value="1"/>
</dbReference>
<keyword evidence="21" id="KW-1185">Reference proteome</keyword>
<comment type="catalytic activity">
    <reaction evidence="1">
        <text>2 a phenolic donor + H2O2 = 2 a phenolic radical donor + 2 H2O</text>
        <dbReference type="Rhea" id="RHEA:56136"/>
        <dbReference type="ChEBI" id="CHEBI:15377"/>
        <dbReference type="ChEBI" id="CHEBI:16240"/>
        <dbReference type="ChEBI" id="CHEBI:139520"/>
        <dbReference type="ChEBI" id="CHEBI:139521"/>
        <dbReference type="EC" id="1.11.1.7"/>
    </reaction>
</comment>
<dbReference type="FunFam" id="1.10.420.10:FF:000001">
    <property type="entry name" value="Peroxidase"/>
    <property type="match status" value="1"/>
</dbReference>
<protein>
    <recommendedName>
        <fullName evidence="3">peroxidase</fullName>
        <ecNumber evidence="3">1.11.1.7</ecNumber>
    </recommendedName>
</protein>
<feature type="binding site" evidence="15">
    <location>
        <position position="220"/>
    </location>
    <ligand>
        <name>Ca(2+)</name>
        <dbReference type="ChEBI" id="CHEBI:29108"/>
        <label>1</label>
    </ligand>
</feature>
<feature type="active site" description="Proton acceptor" evidence="13">
    <location>
        <position position="212"/>
    </location>
</feature>
<feature type="region of interest" description="Disordered" evidence="18">
    <location>
        <begin position="83"/>
        <end position="171"/>
    </location>
</feature>
<feature type="disulfide bond" evidence="17">
    <location>
        <begin position="346"/>
        <end position="378"/>
    </location>
</feature>
<evidence type="ECO:0000256" key="18">
    <source>
        <dbReference type="SAM" id="MobiDB-lite"/>
    </source>
</evidence>
<feature type="binding site" evidence="15">
    <location>
        <position position="213"/>
    </location>
    <ligand>
        <name>Ca(2+)</name>
        <dbReference type="ChEBI" id="CHEBI:29108"/>
        <label>1</label>
    </ligand>
</feature>
<feature type="binding site" description="axial binding residue" evidence="15">
    <location>
        <position position="339"/>
    </location>
    <ligand>
        <name>heme b</name>
        <dbReference type="ChEBI" id="CHEBI:60344"/>
    </ligand>
    <ligandPart>
        <name>Fe</name>
        <dbReference type="ChEBI" id="CHEBI:18248"/>
    </ligandPart>
</feature>
<evidence type="ECO:0000256" key="17">
    <source>
        <dbReference type="PIRSR" id="PIRSR600823-5"/>
    </source>
</evidence>
<dbReference type="InterPro" id="IPR010255">
    <property type="entry name" value="Haem_peroxidase_sf"/>
</dbReference>
<keyword evidence="10 17" id="KW-1015">Disulfide bond</keyword>
<evidence type="ECO:0000256" key="6">
    <source>
        <dbReference type="ARBA" id="ARBA00022723"/>
    </source>
</evidence>
<dbReference type="InterPro" id="IPR033905">
    <property type="entry name" value="Secretory_peroxidase"/>
</dbReference>
<dbReference type="GO" id="GO:0020037">
    <property type="term" value="F:heme binding"/>
    <property type="evidence" value="ECO:0007669"/>
    <property type="project" value="InterPro"/>
</dbReference>
<keyword evidence="7 15" id="KW-0106">Calcium</keyword>
<dbReference type="PROSITE" id="PS50873">
    <property type="entry name" value="PEROXIDASE_4"/>
    <property type="match status" value="1"/>
</dbReference>
<feature type="binding site" evidence="15">
    <location>
        <position position="218"/>
    </location>
    <ligand>
        <name>Ca(2+)</name>
        <dbReference type="ChEBI" id="CHEBI:29108"/>
        <label>1</label>
    </ligand>
</feature>
<evidence type="ECO:0000256" key="3">
    <source>
        <dbReference type="ARBA" id="ARBA00012313"/>
    </source>
</evidence>
<feature type="binding site" evidence="15">
    <location>
        <position position="216"/>
    </location>
    <ligand>
        <name>Ca(2+)</name>
        <dbReference type="ChEBI" id="CHEBI:29108"/>
        <label>1</label>
    </ligand>
</feature>